<keyword evidence="2" id="KW-1003">Cell membrane</keyword>
<dbReference type="PROSITE" id="PS50835">
    <property type="entry name" value="IG_LIKE"/>
    <property type="match status" value="1"/>
</dbReference>
<dbReference type="GO" id="GO:0042130">
    <property type="term" value="P:negative regulation of T cell proliferation"/>
    <property type="evidence" value="ECO:0007669"/>
    <property type="project" value="TreeGrafter"/>
</dbReference>
<feature type="domain" description="Ig-like" evidence="11">
    <location>
        <begin position="24"/>
        <end position="110"/>
    </location>
</feature>
<evidence type="ECO:0000256" key="7">
    <source>
        <dbReference type="ARBA" id="ARBA00023157"/>
    </source>
</evidence>
<evidence type="ECO:0000259" key="11">
    <source>
        <dbReference type="PROSITE" id="PS50835"/>
    </source>
</evidence>
<accession>A0A8J4TY36</accession>
<evidence type="ECO:0000256" key="4">
    <source>
        <dbReference type="ARBA" id="ARBA00022729"/>
    </source>
</evidence>
<keyword evidence="13" id="KW-1185">Reference proteome</keyword>
<dbReference type="GO" id="GO:0007166">
    <property type="term" value="P:cell surface receptor signaling pathway"/>
    <property type="evidence" value="ECO:0007669"/>
    <property type="project" value="TreeGrafter"/>
</dbReference>
<gene>
    <name evidence="12" type="ORF">DAT39_009811</name>
</gene>
<evidence type="ECO:0000256" key="5">
    <source>
        <dbReference type="ARBA" id="ARBA00022989"/>
    </source>
</evidence>
<dbReference type="InterPro" id="IPR036179">
    <property type="entry name" value="Ig-like_dom_sf"/>
</dbReference>
<keyword evidence="9" id="KW-0325">Glycoprotein</keyword>
<sequence length="117" mass="13262">MRWTFAHTGNETVFHHDRLQAENPKKEQLQVDVSGPVGSTAVLPCELTSVNPKNIPNITWFNKSDTVFERSARTSNQVKRYEGRVDVPVEKRNCSLVLHNLTLSDTGVYTSYQAVMQ</sequence>
<evidence type="ECO:0000256" key="6">
    <source>
        <dbReference type="ARBA" id="ARBA00023136"/>
    </source>
</evidence>
<keyword evidence="8" id="KW-0675">Receptor</keyword>
<dbReference type="GO" id="GO:0042102">
    <property type="term" value="P:positive regulation of T cell proliferation"/>
    <property type="evidence" value="ECO:0007669"/>
    <property type="project" value="TreeGrafter"/>
</dbReference>
<keyword evidence="5" id="KW-1133">Transmembrane helix</keyword>
<evidence type="ECO:0000256" key="9">
    <source>
        <dbReference type="ARBA" id="ARBA00023180"/>
    </source>
</evidence>
<dbReference type="Proteomes" id="UP000727407">
    <property type="component" value="Unassembled WGS sequence"/>
</dbReference>
<dbReference type="InterPro" id="IPR007110">
    <property type="entry name" value="Ig-like_dom"/>
</dbReference>
<dbReference type="GO" id="GO:0071222">
    <property type="term" value="P:cellular response to lipopolysaccharide"/>
    <property type="evidence" value="ECO:0007669"/>
    <property type="project" value="TreeGrafter"/>
</dbReference>
<evidence type="ECO:0000256" key="3">
    <source>
        <dbReference type="ARBA" id="ARBA00022692"/>
    </source>
</evidence>
<evidence type="ECO:0000256" key="8">
    <source>
        <dbReference type="ARBA" id="ARBA00023170"/>
    </source>
</evidence>
<dbReference type="GO" id="GO:0031295">
    <property type="term" value="P:T cell costimulation"/>
    <property type="evidence" value="ECO:0007669"/>
    <property type="project" value="TreeGrafter"/>
</dbReference>
<keyword evidence="3" id="KW-0812">Transmembrane</keyword>
<dbReference type="GO" id="GO:0009897">
    <property type="term" value="C:external side of plasma membrane"/>
    <property type="evidence" value="ECO:0007669"/>
    <property type="project" value="TreeGrafter"/>
</dbReference>
<name>A0A8J4TY36_CLAMG</name>
<dbReference type="GO" id="GO:0006955">
    <property type="term" value="P:immune response"/>
    <property type="evidence" value="ECO:0007669"/>
    <property type="project" value="TreeGrafter"/>
</dbReference>
<keyword evidence="4" id="KW-0732">Signal</keyword>
<evidence type="ECO:0000256" key="2">
    <source>
        <dbReference type="ARBA" id="ARBA00022475"/>
    </source>
</evidence>
<keyword evidence="6" id="KW-0472">Membrane</keyword>
<reference evidence="12" key="1">
    <citation type="submission" date="2020-07" db="EMBL/GenBank/DDBJ databases">
        <title>Clarias magur genome sequencing, assembly and annotation.</title>
        <authorList>
            <person name="Kushwaha B."/>
            <person name="Kumar R."/>
            <person name="Das P."/>
            <person name="Joshi C.G."/>
            <person name="Kumar D."/>
            <person name="Nagpure N.S."/>
            <person name="Pandey M."/>
            <person name="Agarwal S."/>
            <person name="Srivastava S."/>
            <person name="Singh M."/>
            <person name="Sahoo L."/>
            <person name="Jayasankar P."/>
            <person name="Meher P.K."/>
            <person name="Koringa P.G."/>
            <person name="Iquebal M.A."/>
            <person name="Das S.P."/>
            <person name="Bit A."/>
            <person name="Patnaik S."/>
            <person name="Patel N."/>
            <person name="Shah T.M."/>
            <person name="Hinsu A."/>
            <person name="Jena J.K."/>
        </authorList>
    </citation>
    <scope>NUCLEOTIDE SEQUENCE</scope>
    <source>
        <strain evidence="12">CIFAMagur01</strain>
        <tissue evidence="12">Testis</tissue>
    </source>
</reference>
<dbReference type="PANTHER" id="PTHR25466:SF11">
    <property type="entry name" value="GALECTIN 17-RELATED"/>
    <property type="match status" value="1"/>
</dbReference>
<dbReference type="InterPro" id="IPR013106">
    <property type="entry name" value="Ig_V-set"/>
</dbReference>
<dbReference type="InterPro" id="IPR013783">
    <property type="entry name" value="Ig-like_fold"/>
</dbReference>
<evidence type="ECO:0000256" key="1">
    <source>
        <dbReference type="ARBA" id="ARBA00004251"/>
    </source>
</evidence>
<evidence type="ECO:0000313" key="13">
    <source>
        <dbReference type="Proteomes" id="UP000727407"/>
    </source>
</evidence>
<proteinExistence type="predicted"/>
<organism evidence="12 13">
    <name type="scientific">Clarias magur</name>
    <name type="common">Asian catfish</name>
    <name type="synonym">Macropteronotus magur</name>
    <dbReference type="NCBI Taxonomy" id="1594786"/>
    <lineage>
        <taxon>Eukaryota</taxon>
        <taxon>Metazoa</taxon>
        <taxon>Chordata</taxon>
        <taxon>Craniata</taxon>
        <taxon>Vertebrata</taxon>
        <taxon>Euteleostomi</taxon>
        <taxon>Actinopterygii</taxon>
        <taxon>Neopterygii</taxon>
        <taxon>Teleostei</taxon>
        <taxon>Ostariophysi</taxon>
        <taxon>Siluriformes</taxon>
        <taxon>Clariidae</taxon>
        <taxon>Clarias</taxon>
    </lineage>
</organism>
<dbReference type="OrthoDB" id="9898017at2759"/>
<dbReference type="Pfam" id="PF07686">
    <property type="entry name" value="V-set"/>
    <property type="match status" value="1"/>
</dbReference>
<dbReference type="SUPFAM" id="SSF48726">
    <property type="entry name" value="Immunoglobulin"/>
    <property type="match status" value="1"/>
</dbReference>
<comment type="subcellular location">
    <subcellularLocation>
        <location evidence="1">Cell membrane</location>
        <topology evidence="1">Single-pass type I membrane protein</topology>
    </subcellularLocation>
</comment>
<dbReference type="InterPro" id="IPR051713">
    <property type="entry name" value="T-cell_Activation_Regulation"/>
</dbReference>
<keyword evidence="7" id="KW-1015">Disulfide bond</keyword>
<dbReference type="Gene3D" id="2.60.40.10">
    <property type="entry name" value="Immunoglobulins"/>
    <property type="match status" value="1"/>
</dbReference>
<evidence type="ECO:0000256" key="10">
    <source>
        <dbReference type="ARBA" id="ARBA00023319"/>
    </source>
</evidence>
<dbReference type="EMBL" id="QNUK01000134">
    <property type="protein sequence ID" value="KAF5900484.1"/>
    <property type="molecule type" value="Genomic_DNA"/>
</dbReference>
<dbReference type="PANTHER" id="PTHR25466">
    <property type="entry name" value="T-LYMPHOCYTE ACTIVATION ANTIGEN"/>
    <property type="match status" value="1"/>
</dbReference>
<protein>
    <submittedName>
        <fullName evidence="12">Antigen like protein</fullName>
    </submittedName>
</protein>
<evidence type="ECO:0000313" key="12">
    <source>
        <dbReference type="EMBL" id="KAF5900484.1"/>
    </source>
</evidence>
<keyword evidence="10" id="KW-0393">Immunoglobulin domain</keyword>
<comment type="caution">
    <text evidence="12">The sequence shown here is derived from an EMBL/GenBank/DDBJ whole genome shotgun (WGS) entry which is preliminary data.</text>
</comment>
<dbReference type="AlphaFoldDB" id="A0A8J4TY36"/>